<proteinExistence type="predicted"/>
<dbReference type="SUPFAM" id="SSF55729">
    <property type="entry name" value="Acyl-CoA N-acyltransferases (Nat)"/>
    <property type="match status" value="1"/>
</dbReference>
<evidence type="ECO:0000313" key="2">
    <source>
        <dbReference type="EMBL" id="GID76848.1"/>
    </source>
</evidence>
<dbReference type="Gene3D" id="3.40.630.30">
    <property type="match status" value="1"/>
</dbReference>
<dbReference type="InterPro" id="IPR016181">
    <property type="entry name" value="Acyl_CoA_acyltransferase"/>
</dbReference>
<feature type="domain" description="N-acetyltransferase" evidence="1">
    <location>
        <begin position="131"/>
        <end position="269"/>
    </location>
</feature>
<dbReference type="InterPro" id="IPR000182">
    <property type="entry name" value="GNAT_dom"/>
</dbReference>
<dbReference type="CDD" id="cd04301">
    <property type="entry name" value="NAT_SF"/>
    <property type="match status" value="1"/>
</dbReference>
<organism evidence="2 3">
    <name type="scientific">Paractinoplanes deccanensis</name>
    <dbReference type="NCBI Taxonomy" id="113561"/>
    <lineage>
        <taxon>Bacteria</taxon>
        <taxon>Bacillati</taxon>
        <taxon>Actinomycetota</taxon>
        <taxon>Actinomycetes</taxon>
        <taxon>Micromonosporales</taxon>
        <taxon>Micromonosporaceae</taxon>
        <taxon>Paractinoplanes</taxon>
    </lineage>
</organism>
<evidence type="ECO:0000259" key="1">
    <source>
        <dbReference type="PROSITE" id="PS51186"/>
    </source>
</evidence>
<keyword evidence="3" id="KW-1185">Reference proteome</keyword>
<reference evidence="2 3" key="1">
    <citation type="submission" date="2021-01" db="EMBL/GenBank/DDBJ databases">
        <title>Whole genome shotgun sequence of Actinoplanes deccanensis NBRC 13994.</title>
        <authorList>
            <person name="Komaki H."/>
            <person name="Tamura T."/>
        </authorList>
    </citation>
    <scope>NUCLEOTIDE SEQUENCE [LARGE SCALE GENOMIC DNA]</scope>
    <source>
        <strain evidence="2 3">NBRC 13994</strain>
    </source>
</reference>
<sequence length="269" mass="28615">MRIPADALPEGVFYERDGPVVRVVGTHLGRVRAPRDLGVAGAQLDGLIARQRDFFAARGQGVEWKVRAHDLPAELPERLVAAGFVAGEPAAVLIGPAAEVAGKAARAAGKAGGAAQVNGRAGEVGREPDGVVLRRAVGAQDMRRIAEQQTRVWGFDCSWVADDLTGRVTADPGQITVLVAEAGGQVVSSAWSVYQRGTEFVALLGGTTVPQWRGRGLYSALVAARAREAVERGFRLLHVDASPASAPILRRYGFQEITTSRHYQWVPPA</sequence>
<name>A0ABQ3YA54_9ACTN</name>
<comment type="caution">
    <text evidence="2">The sequence shown here is derived from an EMBL/GenBank/DDBJ whole genome shotgun (WGS) entry which is preliminary data.</text>
</comment>
<dbReference type="Proteomes" id="UP000609879">
    <property type="component" value="Unassembled WGS sequence"/>
</dbReference>
<dbReference type="Pfam" id="PF13673">
    <property type="entry name" value="Acetyltransf_10"/>
    <property type="match status" value="1"/>
</dbReference>
<dbReference type="PROSITE" id="PS51186">
    <property type="entry name" value="GNAT"/>
    <property type="match status" value="1"/>
</dbReference>
<accession>A0ABQ3YA54</accession>
<evidence type="ECO:0000313" key="3">
    <source>
        <dbReference type="Proteomes" id="UP000609879"/>
    </source>
</evidence>
<gene>
    <name evidence="2" type="ORF">Ade02nite_54890</name>
</gene>
<dbReference type="EMBL" id="BOMI01000109">
    <property type="protein sequence ID" value="GID76848.1"/>
    <property type="molecule type" value="Genomic_DNA"/>
</dbReference>
<protein>
    <submittedName>
        <fullName evidence="2">N-acetyltransferase</fullName>
    </submittedName>
</protein>